<name>A0A4C1YRZ8_EUMVA</name>
<proteinExistence type="predicted"/>
<dbReference type="Proteomes" id="UP000299102">
    <property type="component" value="Unassembled WGS sequence"/>
</dbReference>
<evidence type="ECO:0000256" key="1">
    <source>
        <dbReference type="SAM" id="MobiDB-lite"/>
    </source>
</evidence>
<reference evidence="2 3" key="1">
    <citation type="journal article" date="2019" name="Commun. Biol.">
        <title>The bagworm genome reveals a unique fibroin gene that provides high tensile strength.</title>
        <authorList>
            <person name="Kono N."/>
            <person name="Nakamura H."/>
            <person name="Ohtoshi R."/>
            <person name="Tomita M."/>
            <person name="Numata K."/>
            <person name="Arakawa K."/>
        </authorList>
    </citation>
    <scope>NUCLEOTIDE SEQUENCE [LARGE SCALE GENOMIC DNA]</scope>
</reference>
<evidence type="ECO:0000313" key="3">
    <source>
        <dbReference type="Proteomes" id="UP000299102"/>
    </source>
</evidence>
<comment type="caution">
    <text evidence="2">The sequence shown here is derived from an EMBL/GenBank/DDBJ whole genome shotgun (WGS) entry which is preliminary data.</text>
</comment>
<protein>
    <submittedName>
        <fullName evidence="2">Uncharacterized protein</fullName>
    </submittedName>
</protein>
<keyword evidence="3" id="KW-1185">Reference proteome</keyword>
<dbReference type="EMBL" id="BGZK01001330">
    <property type="protein sequence ID" value="GBP77429.1"/>
    <property type="molecule type" value="Genomic_DNA"/>
</dbReference>
<accession>A0A4C1YRZ8</accession>
<feature type="compositionally biased region" description="Basic and acidic residues" evidence="1">
    <location>
        <begin position="8"/>
        <end position="20"/>
    </location>
</feature>
<evidence type="ECO:0000313" key="2">
    <source>
        <dbReference type="EMBL" id="GBP77429.1"/>
    </source>
</evidence>
<gene>
    <name evidence="2" type="ORF">EVAR_24146_1</name>
</gene>
<dbReference type="AlphaFoldDB" id="A0A4C1YRZ8"/>
<sequence length="157" mass="17440">MLKSCQNKGDRPRPPTDFDSSRVLPFSGAAQRRERAACAEGAPSRPILRGAVYGVRACVSGGCWRAATASRPRAGPTPAKSLHRSIGQNRDRFNVTRQCRTATVEAVGDSYLDEEPTRTLRLRTVACRSVRRRDWITREGLQPLTRPHLGQMPSRDL</sequence>
<feature type="region of interest" description="Disordered" evidence="1">
    <location>
        <begin position="68"/>
        <end position="93"/>
    </location>
</feature>
<feature type="region of interest" description="Disordered" evidence="1">
    <location>
        <begin position="1"/>
        <end position="23"/>
    </location>
</feature>
<organism evidence="2 3">
    <name type="scientific">Eumeta variegata</name>
    <name type="common">Bagworm moth</name>
    <name type="synonym">Eumeta japonica</name>
    <dbReference type="NCBI Taxonomy" id="151549"/>
    <lineage>
        <taxon>Eukaryota</taxon>
        <taxon>Metazoa</taxon>
        <taxon>Ecdysozoa</taxon>
        <taxon>Arthropoda</taxon>
        <taxon>Hexapoda</taxon>
        <taxon>Insecta</taxon>
        <taxon>Pterygota</taxon>
        <taxon>Neoptera</taxon>
        <taxon>Endopterygota</taxon>
        <taxon>Lepidoptera</taxon>
        <taxon>Glossata</taxon>
        <taxon>Ditrysia</taxon>
        <taxon>Tineoidea</taxon>
        <taxon>Psychidae</taxon>
        <taxon>Oiketicinae</taxon>
        <taxon>Eumeta</taxon>
    </lineage>
</organism>